<dbReference type="PANTHER" id="PTHR23526">
    <property type="entry name" value="INTEGRAL MEMBRANE TRANSPORT PROTEIN-RELATED"/>
    <property type="match status" value="1"/>
</dbReference>
<name>A0ABN8VW06_9BACT</name>
<evidence type="ECO:0000313" key="5">
    <source>
        <dbReference type="EMBL" id="CAI2717992.1"/>
    </source>
</evidence>
<dbReference type="InterPro" id="IPR036259">
    <property type="entry name" value="MFS_trans_sf"/>
</dbReference>
<evidence type="ECO:0000256" key="4">
    <source>
        <dbReference type="SAM" id="Phobius"/>
    </source>
</evidence>
<feature type="transmembrane region" description="Helical" evidence="4">
    <location>
        <begin position="92"/>
        <end position="110"/>
    </location>
</feature>
<evidence type="ECO:0000256" key="1">
    <source>
        <dbReference type="ARBA" id="ARBA00022692"/>
    </source>
</evidence>
<dbReference type="PANTHER" id="PTHR23526:SF2">
    <property type="entry name" value="MAJOR FACILITATOR SUPERFAMILY (MFS) PROFILE DOMAIN-CONTAINING PROTEIN"/>
    <property type="match status" value="1"/>
</dbReference>
<feature type="transmembrane region" description="Helical" evidence="4">
    <location>
        <begin position="355"/>
        <end position="379"/>
    </location>
</feature>
<accession>A0ABN8VW06</accession>
<feature type="transmembrane region" description="Helical" evidence="4">
    <location>
        <begin position="228"/>
        <end position="246"/>
    </location>
</feature>
<gene>
    <name evidence="5" type="ORF">NSPWAT_1133</name>
</gene>
<keyword evidence="6" id="KW-1185">Reference proteome</keyword>
<feature type="transmembrane region" description="Helical" evidence="4">
    <location>
        <begin position="116"/>
        <end position="139"/>
    </location>
</feature>
<keyword evidence="2 4" id="KW-1133">Transmembrane helix</keyword>
<dbReference type="CDD" id="cd06174">
    <property type="entry name" value="MFS"/>
    <property type="match status" value="1"/>
</dbReference>
<feature type="transmembrane region" description="Helical" evidence="4">
    <location>
        <begin position="385"/>
        <end position="403"/>
    </location>
</feature>
<protein>
    <submittedName>
        <fullName evidence="5">Transporter, major facilitator family</fullName>
    </submittedName>
</protein>
<sequence length="427" mass="46816">MFGFRTLWSEDTSTRLDAETRTRKTFRLDLMRGVFRGILTAGTQTFGLFIAIRVFQAGDMSKALIGSAPFMGMLVSLLLVHYASQTGFRKSVWGALPAAVCGVLLLAAAFANSLATYTVCLVLAFMALTSLVPFLTSIYNDNYPEDRRGLFFSRSVMALVLVSVVTGFAGSALMDVDLDNYRWILVTLGLAALGKACVVYAMPSNILENGEHKNPLGNLRLVFQDRNFGYVLLTWFIMGFANLWTLPLRVDYITSSKYGIEGSALFVALIITVIPDLMRALSTPFLARLFDKMNFIVLRMILNLLFAIGVGLFFLTKDPYLIATASAFIGMAFGGGAIAWSLWVTKYAPPGKVAAYMSVHVGLTGVRGTIGPMLGFWMVNQVGPVNIGLISFAMMILATVMLIPEIKHGKRKRGPIPAEDFEPIEPK</sequence>
<dbReference type="EMBL" id="OX336137">
    <property type="protein sequence ID" value="CAI2717992.1"/>
    <property type="molecule type" value="Genomic_DNA"/>
</dbReference>
<feature type="transmembrane region" description="Helical" evidence="4">
    <location>
        <begin position="321"/>
        <end position="343"/>
    </location>
</feature>
<feature type="transmembrane region" description="Helical" evidence="4">
    <location>
        <begin position="33"/>
        <end position="55"/>
    </location>
</feature>
<reference evidence="5 6" key="1">
    <citation type="submission" date="2022-09" db="EMBL/GenBank/DDBJ databases">
        <authorList>
            <person name="Kop L."/>
        </authorList>
    </citation>
    <scope>NUCLEOTIDE SEQUENCE [LARGE SCALE GENOMIC DNA]</scope>
    <source>
        <strain evidence="5 6">347</strain>
    </source>
</reference>
<dbReference type="RefSeq" id="WP_282010903.1">
    <property type="nucleotide sequence ID" value="NZ_OX336137.1"/>
</dbReference>
<dbReference type="Gene3D" id="1.20.1250.20">
    <property type="entry name" value="MFS general substrate transporter like domains"/>
    <property type="match status" value="1"/>
</dbReference>
<feature type="transmembrane region" description="Helical" evidence="4">
    <location>
        <begin position="183"/>
        <end position="207"/>
    </location>
</feature>
<evidence type="ECO:0000256" key="2">
    <source>
        <dbReference type="ARBA" id="ARBA00022989"/>
    </source>
</evidence>
<feature type="transmembrane region" description="Helical" evidence="4">
    <location>
        <begin position="61"/>
        <end position="80"/>
    </location>
</feature>
<proteinExistence type="predicted"/>
<dbReference type="InterPro" id="IPR011701">
    <property type="entry name" value="MFS"/>
</dbReference>
<evidence type="ECO:0000313" key="6">
    <source>
        <dbReference type="Proteomes" id="UP001157733"/>
    </source>
</evidence>
<keyword evidence="3 4" id="KW-0472">Membrane</keyword>
<feature type="transmembrane region" description="Helical" evidence="4">
    <location>
        <begin position="258"/>
        <end position="275"/>
    </location>
</feature>
<feature type="transmembrane region" description="Helical" evidence="4">
    <location>
        <begin position="296"/>
        <end position="315"/>
    </location>
</feature>
<organism evidence="5 6">
    <name type="scientific">Nitrospina watsonii</name>
    <dbReference type="NCBI Taxonomy" id="1323948"/>
    <lineage>
        <taxon>Bacteria</taxon>
        <taxon>Pseudomonadati</taxon>
        <taxon>Nitrospinota/Tectimicrobiota group</taxon>
        <taxon>Nitrospinota</taxon>
        <taxon>Nitrospinia</taxon>
        <taxon>Nitrospinales</taxon>
        <taxon>Nitrospinaceae</taxon>
        <taxon>Nitrospina</taxon>
    </lineage>
</organism>
<dbReference type="SUPFAM" id="SSF103473">
    <property type="entry name" value="MFS general substrate transporter"/>
    <property type="match status" value="1"/>
</dbReference>
<evidence type="ECO:0000256" key="3">
    <source>
        <dbReference type="ARBA" id="ARBA00023136"/>
    </source>
</evidence>
<dbReference type="Pfam" id="PF07690">
    <property type="entry name" value="MFS_1"/>
    <property type="match status" value="1"/>
</dbReference>
<feature type="transmembrane region" description="Helical" evidence="4">
    <location>
        <begin position="151"/>
        <end position="171"/>
    </location>
</feature>
<keyword evidence="1 4" id="KW-0812">Transmembrane</keyword>
<dbReference type="InterPro" id="IPR052528">
    <property type="entry name" value="Sugar_transport-like"/>
</dbReference>
<dbReference type="Proteomes" id="UP001157733">
    <property type="component" value="Chromosome"/>
</dbReference>